<accession>A0A5B7WQN2</accession>
<dbReference type="GO" id="GO:0016651">
    <property type="term" value="F:oxidoreductase activity, acting on NAD(P)H"/>
    <property type="evidence" value="ECO:0007669"/>
    <property type="project" value="TreeGrafter"/>
</dbReference>
<gene>
    <name evidence="4" type="ORF">GcLGCM259_0402</name>
</gene>
<dbReference type="InterPro" id="IPR014189">
    <property type="entry name" value="Quinone_OxRdtase_PIG3"/>
</dbReference>
<dbReference type="AlphaFoldDB" id="A0A5B7WQN2"/>
<organism evidence="4 5">
    <name type="scientific">Glutamicibacter creatinolyticus</name>
    <dbReference type="NCBI Taxonomy" id="162496"/>
    <lineage>
        <taxon>Bacteria</taxon>
        <taxon>Bacillati</taxon>
        <taxon>Actinomycetota</taxon>
        <taxon>Actinomycetes</taxon>
        <taxon>Micrococcales</taxon>
        <taxon>Micrococcaceae</taxon>
        <taxon>Glutamicibacter</taxon>
    </lineage>
</organism>
<keyword evidence="5" id="KW-1185">Reference proteome</keyword>
<dbReference type="KEGG" id="gcr:GcLGCM259_0402"/>
<evidence type="ECO:0000313" key="4">
    <source>
        <dbReference type="EMBL" id="QCY46179.1"/>
    </source>
</evidence>
<dbReference type="Pfam" id="PF08240">
    <property type="entry name" value="ADH_N"/>
    <property type="match status" value="1"/>
</dbReference>
<dbReference type="InterPro" id="IPR013154">
    <property type="entry name" value="ADH-like_N"/>
</dbReference>
<dbReference type="SMART" id="SM00829">
    <property type="entry name" value="PKS_ER"/>
    <property type="match status" value="1"/>
</dbReference>
<dbReference type="NCBIfam" id="TIGR02824">
    <property type="entry name" value="quinone_pig3"/>
    <property type="match status" value="1"/>
</dbReference>
<reference evidence="4 5" key="1">
    <citation type="submission" date="2018-12" db="EMBL/GenBank/DDBJ databases">
        <title>Complete Genome Sequence of Glutamicibacter creatinolyticus strain LGCM259,isolated from an abscess of a 12-year-old mare in Italy.</title>
        <authorList>
            <person name="Santos R.G."/>
            <person name="Silva A.L."/>
            <person name="Seyffert N."/>
            <person name="Castro T.L.P."/>
            <person name="Attili A.R."/>
            <person name="Rifici C."/>
            <person name="Mazzullo G."/>
            <person name="Brenig B."/>
            <person name="Venanzi F."/>
            <person name="Azevedo V."/>
        </authorList>
    </citation>
    <scope>NUCLEOTIDE SEQUENCE [LARGE SCALE GENOMIC DNA]</scope>
    <source>
        <strain evidence="4 5">LGCM 259</strain>
    </source>
</reference>
<dbReference type="InterPro" id="IPR002364">
    <property type="entry name" value="Quin_OxRdtase/zeta-crystal_CS"/>
</dbReference>
<evidence type="ECO:0000256" key="2">
    <source>
        <dbReference type="ARBA" id="ARBA00023002"/>
    </source>
</evidence>
<dbReference type="GO" id="GO:0008270">
    <property type="term" value="F:zinc ion binding"/>
    <property type="evidence" value="ECO:0007669"/>
    <property type="project" value="InterPro"/>
</dbReference>
<keyword evidence="1" id="KW-0521">NADP</keyword>
<dbReference type="SUPFAM" id="SSF50129">
    <property type="entry name" value="GroES-like"/>
    <property type="match status" value="1"/>
</dbReference>
<sequence length="330" mass="34739">MSHTMQAYIYSQPGGPEVLEKVERGKPVPGAGEVLIKVAAFGLNRADVQQRIGVYPPPPGASDIPGLEVAGTIEALGPDVERWATGDRVAALLASGGYAEYVTAPAEVLFPVPQDMDLSQAAGLPEVASTVVSNIFDQGELRSGQTILIHGGAGGIGSMAIQLAKAAGARVLVTASSAQKLAYCTELGADAGINYATEDVLTRVEELTEGTGVDLILDVVGAKYLAMNLKALAVGGRLVIIGLQGGRKAEADLGLMLSKRLRIIATTLRSRPLEEKAGIVHRTVQRLTPLLQDRSLELNVERSFGFDELAAAHEYFDSGEHKGKIVVTLH</sequence>
<proteinExistence type="predicted"/>
<evidence type="ECO:0000313" key="5">
    <source>
        <dbReference type="Proteomes" id="UP000307000"/>
    </source>
</evidence>
<evidence type="ECO:0000256" key="1">
    <source>
        <dbReference type="ARBA" id="ARBA00022857"/>
    </source>
</evidence>
<dbReference type="PANTHER" id="PTHR48106:SF8">
    <property type="entry name" value="OS02G0805600 PROTEIN"/>
    <property type="match status" value="1"/>
</dbReference>
<dbReference type="PROSITE" id="PS01162">
    <property type="entry name" value="QOR_ZETA_CRYSTAL"/>
    <property type="match status" value="1"/>
</dbReference>
<dbReference type="InterPro" id="IPR013149">
    <property type="entry name" value="ADH-like_C"/>
</dbReference>
<dbReference type="CDD" id="cd05276">
    <property type="entry name" value="p53_inducible_oxidoreductase"/>
    <property type="match status" value="1"/>
</dbReference>
<dbReference type="Gene3D" id="3.40.50.720">
    <property type="entry name" value="NAD(P)-binding Rossmann-like Domain"/>
    <property type="match status" value="1"/>
</dbReference>
<name>A0A5B7WQN2_9MICC</name>
<protein>
    <submittedName>
        <fullName evidence="4">Carbon starvation protein CstA</fullName>
    </submittedName>
</protein>
<dbReference type="GO" id="GO:0070402">
    <property type="term" value="F:NADPH binding"/>
    <property type="evidence" value="ECO:0007669"/>
    <property type="project" value="TreeGrafter"/>
</dbReference>
<evidence type="ECO:0000259" key="3">
    <source>
        <dbReference type="SMART" id="SM00829"/>
    </source>
</evidence>
<dbReference type="InterPro" id="IPR020843">
    <property type="entry name" value="ER"/>
</dbReference>
<keyword evidence="2" id="KW-0560">Oxidoreductase</keyword>
<dbReference type="Pfam" id="PF00107">
    <property type="entry name" value="ADH_zinc_N"/>
    <property type="match status" value="1"/>
</dbReference>
<dbReference type="EMBL" id="CP034412">
    <property type="protein sequence ID" value="QCY46179.1"/>
    <property type="molecule type" value="Genomic_DNA"/>
</dbReference>
<feature type="domain" description="Enoyl reductase (ER)" evidence="3">
    <location>
        <begin position="14"/>
        <end position="327"/>
    </location>
</feature>
<dbReference type="Gene3D" id="3.90.180.10">
    <property type="entry name" value="Medium-chain alcohol dehydrogenases, catalytic domain"/>
    <property type="match status" value="1"/>
</dbReference>
<dbReference type="SUPFAM" id="SSF51735">
    <property type="entry name" value="NAD(P)-binding Rossmann-fold domains"/>
    <property type="match status" value="1"/>
</dbReference>
<dbReference type="InterPro" id="IPR011032">
    <property type="entry name" value="GroES-like_sf"/>
</dbReference>
<dbReference type="Proteomes" id="UP000307000">
    <property type="component" value="Chromosome"/>
</dbReference>
<dbReference type="PANTHER" id="PTHR48106">
    <property type="entry name" value="QUINONE OXIDOREDUCTASE PIG3-RELATED"/>
    <property type="match status" value="1"/>
</dbReference>
<dbReference type="InterPro" id="IPR036291">
    <property type="entry name" value="NAD(P)-bd_dom_sf"/>
</dbReference>